<organism evidence="2 3">
    <name type="scientific">Treponema denticola (strain ATCC 35405 / DSM 14222 / CIP 103919 / JCM 8153 / KCTC 15104)</name>
    <dbReference type="NCBI Taxonomy" id="243275"/>
    <lineage>
        <taxon>Bacteria</taxon>
        <taxon>Pseudomonadati</taxon>
        <taxon>Spirochaetota</taxon>
        <taxon>Spirochaetia</taxon>
        <taxon>Spirochaetales</taxon>
        <taxon>Treponemataceae</taxon>
        <taxon>Treponema</taxon>
    </lineage>
</organism>
<keyword evidence="1" id="KW-0812">Transmembrane</keyword>
<feature type="transmembrane region" description="Helical" evidence="1">
    <location>
        <begin position="12"/>
        <end position="33"/>
    </location>
</feature>
<keyword evidence="1" id="KW-1133">Transmembrane helix</keyword>
<dbReference type="PaxDb" id="243275-TDE_1434"/>
<dbReference type="Proteomes" id="UP000008212">
    <property type="component" value="Chromosome"/>
</dbReference>
<dbReference type="KEGG" id="tde:TDE_1434"/>
<protein>
    <submittedName>
        <fullName evidence="2">Uncharacterized protein</fullName>
    </submittedName>
</protein>
<dbReference type="PATRIC" id="fig|243275.7.peg.1375"/>
<dbReference type="HOGENOM" id="CLU_2686719_0_0_12"/>
<accession>Q73MS3</accession>
<proteinExistence type="predicted"/>
<gene>
    <name evidence="2" type="ordered locus">TDE_1434</name>
</gene>
<sequence>MVFLLPEPFALSLYTATFSLIKAVFATKYNVVIRPITMEKSILPVPGSMYNKRIIMPNVKMGSFIFAAAFYHTS</sequence>
<evidence type="ECO:0000256" key="1">
    <source>
        <dbReference type="SAM" id="Phobius"/>
    </source>
</evidence>
<keyword evidence="1" id="KW-0472">Membrane</keyword>
<dbReference type="AlphaFoldDB" id="Q73MS3"/>
<dbReference type="EMBL" id="AE017226">
    <property type="protein sequence ID" value="AAS11951.1"/>
    <property type="molecule type" value="Genomic_DNA"/>
</dbReference>
<name>Q73MS3_TREDE</name>
<keyword evidence="3" id="KW-1185">Reference proteome</keyword>
<evidence type="ECO:0000313" key="3">
    <source>
        <dbReference type="Proteomes" id="UP000008212"/>
    </source>
</evidence>
<evidence type="ECO:0000313" key="2">
    <source>
        <dbReference type="EMBL" id="AAS11951.1"/>
    </source>
</evidence>
<reference evidence="2 3" key="1">
    <citation type="journal article" date="2004" name="Proc. Natl. Acad. Sci. U.S.A.">
        <title>Comparison of the genome of the oral pathogen Treponema denticola with other spirochete genomes.</title>
        <authorList>
            <person name="Seshadri R."/>
            <person name="Myers G.S."/>
            <person name="Tettelin H."/>
            <person name="Eisen J.A."/>
            <person name="Heidelberg J.F."/>
            <person name="Dodson R.J."/>
            <person name="Davidsen T.M."/>
            <person name="DeBoy R.T."/>
            <person name="Fouts D.E."/>
            <person name="Haft D.H."/>
            <person name="Selengut J."/>
            <person name="Ren Q."/>
            <person name="Brinkac L.M."/>
            <person name="Madupu R."/>
            <person name="Kolonay J."/>
            <person name="Durkin S.A."/>
            <person name="Daugherty S.C."/>
            <person name="Shetty J."/>
            <person name="Shvartsbeyn A."/>
            <person name="Gebregeorgis E."/>
            <person name="Geer K."/>
            <person name="Tsegaye G."/>
            <person name="Malek J."/>
            <person name="Ayodeji B."/>
            <person name="Shatsman S."/>
            <person name="McLeod M.P."/>
            <person name="Smajs D."/>
            <person name="Howell J.K."/>
            <person name="Pal S."/>
            <person name="Amin A."/>
            <person name="Vashisth P."/>
            <person name="McNeill T.Z."/>
            <person name="Xiang Q."/>
            <person name="Sodergren E."/>
            <person name="Baca E."/>
            <person name="Weinstock G.M."/>
            <person name="Norris S.J."/>
            <person name="Fraser C.M."/>
            <person name="Paulsen I.T."/>
        </authorList>
    </citation>
    <scope>NUCLEOTIDE SEQUENCE [LARGE SCALE GENOMIC DNA]</scope>
    <source>
        <strain evidence="3">ATCC 35405 / DSM 14222 / CIP 103919 / JCM 8153 / KCTC 15104</strain>
    </source>
</reference>